<accession>A0A3M7QIE2</accession>
<gene>
    <name evidence="1" type="ORF">BpHYR1_045255</name>
</gene>
<dbReference type="Proteomes" id="UP000276133">
    <property type="component" value="Unassembled WGS sequence"/>
</dbReference>
<dbReference type="EMBL" id="REGN01006069">
    <property type="protein sequence ID" value="RNA11013.1"/>
    <property type="molecule type" value="Genomic_DNA"/>
</dbReference>
<reference evidence="1 2" key="1">
    <citation type="journal article" date="2018" name="Sci. Rep.">
        <title>Genomic signatures of local adaptation to the degree of environmental predictability in rotifers.</title>
        <authorList>
            <person name="Franch-Gras L."/>
            <person name="Hahn C."/>
            <person name="Garcia-Roger E.M."/>
            <person name="Carmona M.J."/>
            <person name="Serra M."/>
            <person name="Gomez A."/>
        </authorList>
    </citation>
    <scope>NUCLEOTIDE SEQUENCE [LARGE SCALE GENOMIC DNA]</scope>
    <source>
        <strain evidence="1">HYR1</strain>
    </source>
</reference>
<organism evidence="1 2">
    <name type="scientific">Brachionus plicatilis</name>
    <name type="common">Marine rotifer</name>
    <name type="synonym">Brachionus muelleri</name>
    <dbReference type="NCBI Taxonomy" id="10195"/>
    <lineage>
        <taxon>Eukaryota</taxon>
        <taxon>Metazoa</taxon>
        <taxon>Spiralia</taxon>
        <taxon>Gnathifera</taxon>
        <taxon>Rotifera</taxon>
        <taxon>Eurotatoria</taxon>
        <taxon>Monogononta</taxon>
        <taxon>Pseudotrocha</taxon>
        <taxon>Ploima</taxon>
        <taxon>Brachionidae</taxon>
        <taxon>Brachionus</taxon>
    </lineage>
</organism>
<name>A0A3M7QIE2_BRAPC</name>
<evidence type="ECO:0000313" key="2">
    <source>
        <dbReference type="Proteomes" id="UP000276133"/>
    </source>
</evidence>
<dbReference type="AlphaFoldDB" id="A0A3M7QIE2"/>
<protein>
    <submittedName>
        <fullName evidence="1">Uncharacterized protein</fullName>
    </submittedName>
</protein>
<keyword evidence="2" id="KW-1185">Reference proteome</keyword>
<evidence type="ECO:0000313" key="1">
    <source>
        <dbReference type="EMBL" id="RNA11013.1"/>
    </source>
</evidence>
<sequence length="127" mass="15437">MKKILNQRTFSIQNTTDYLFFRFFNQIKPSNRFHNRTGFPTLYPFVYFTVQYFLSSNTPNKVKNSRFRCFKFLLFSTFPLKFNFFWPLLNNTASKTFQLEQNKSFVVKKMTLNISYLYKEVIPRNTL</sequence>
<comment type="caution">
    <text evidence="1">The sequence shown here is derived from an EMBL/GenBank/DDBJ whole genome shotgun (WGS) entry which is preliminary data.</text>
</comment>
<proteinExistence type="predicted"/>